<proteinExistence type="predicted"/>
<keyword evidence="1" id="KW-1133">Transmembrane helix</keyword>
<feature type="transmembrane region" description="Helical" evidence="1">
    <location>
        <begin position="181"/>
        <end position="206"/>
    </location>
</feature>
<accession>A0A0C9M5E7</accession>
<dbReference type="EMBL" id="BBJS01000058">
    <property type="protein sequence ID" value="GAN15455.1"/>
    <property type="molecule type" value="Genomic_DNA"/>
</dbReference>
<evidence type="ECO:0000313" key="3">
    <source>
        <dbReference type="Proteomes" id="UP000032025"/>
    </source>
</evidence>
<evidence type="ECO:0000256" key="1">
    <source>
        <dbReference type="SAM" id="Phobius"/>
    </source>
</evidence>
<gene>
    <name evidence="2" type="ORF">SP6_58_00090</name>
</gene>
<reference evidence="2 3" key="1">
    <citation type="submission" date="2014-08" db="EMBL/GenBank/DDBJ databases">
        <title>Whole genome shotgun sequence of Sphingomonas paucimobilis NBRC 13935.</title>
        <authorList>
            <person name="Hosoyama A."/>
            <person name="Hashimoto M."/>
            <person name="Hosoyama Y."/>
            <person name="Noguchi M."/>
            <person name="Uohara A."/>
            <person name="Ohji S."/>
            <person name="Katano-Makiyama Y."/>
            <person name="Ichikawa N."/>
            <person name="Kimura A."/>
            <person name="Yamazoe A."/>
            <person name="Fujita N."/>
        </authorList>
    </citation>
    <scope>NUCLEOTIDE SEQUENCE [LARGE SCALE GENOMIC DNA]</scope>
    <source>
        <strain evidence="2 3">NBRC 13935</strain>
    </source>
</reference>
<feature type="transmembrane region" description="Helical" evidence="1">
    <location>
        <begin position="23"/>
        <end position="43"/>
    </location>
</feature>
<comment type="caution">
    <text evidence="2">The sequence shown here is derived from an EMBL/GenBank/DDBJ whole genome shotgun (WGS) entry which is preliminary data.</text>
</comment>
<evidence type="ECO:0000313" key="2">
    <source>
        <dbReference type="EMBL" id="GAN15455.1"/>
    </source>
</evidence>
<feature type="transmembrane region" description="Helical" evidence="1">
    <location>
        <begin position="218"/>
        <end position="246"/>
    </location>
</feature>
<keyword evidence="1" id="KW-0472">Membrane</keyword>
<name>A0A0C9M5E7_SPHPI</name>
<dbReference type="Proteomes" id="UP000032025">
    <property type="component" value="Unassembled WGS sequence"/>
</dbReference>
<sequence length="254" mass="26684">MMGLDVVATLRDAWSLFRRDRDLLIRLGAPFLFWPPLALGLLVPEPPMPAEPTSGDARAEATARAMAWFDSVGTWAGHYGSWYFAAYALGMIGSAALFALCLSGGRFSVGQALKLALRVAPRFLLAMILIALPVGAGMLLYILPGLYVAGRLMLVGPVLFAERRMPALAAIARSLVLTRGVGLPMAALASCTSLGGMIAAQPFLLLVEWAQANDGGPIMIALLHAGAAAVAMAAGIAQVLIAIAAYRRLVSRGI</sequence>
<feature type="transmembrane region" description="Helical" evidence="1">
    <location>
        <begin position="82"/>
        <end position="103"/>
    </location>
</feature>
<keyword evidence="1" id="KW-0812">Transmembrane</keyword>
<organism evidence="2 3">
    <name type="scientific">Sphingomonas paucimobilis NBRC 13935</name>
    <dbReference type="NCBI Taxonomy" id="1219050"/>
    <lineage>
        <taxon>Bacteria</taxon>
        <taxon>Pseudomonadati</taxon>
        <taxon>Pseudomonadota</taxon>
        <taxon>Alphaproteobacteria</taxon>
        <taxon>Sphingomonadales</taxon>
        <taxon>Sphingomonadaceae</taxon>
        <taxon>Sphingomonas</taxon>
    </lineage>
</organism>
<keyword evidence="3" id="KW-1185">Reference proteome</keyword>
<dbReference type="AlphaFoldDB" id="A0A0C9M5E7"/>
<protein>
    <submittedName>
        <fullName evidence="2">DNA, contig: SP658</fullName>
    </submittedName>
</protein>